<feature type="transmembrane region" description="Helical" evidence="9">
    <location>
        <begin position="164"/>
        <end position="179"/>
    </location>
</feature>
<keyword evidence="2" id="KW-1003">Cell membrane</keyword>
<feature type="transmembrane region" description="Helical" evidence="9">
    <location>
        <begin position="331"/>
        <end position="351"/>
    </location>
</feature>
<feature type="compositionally biased region" description="Acidic residues" evidence="8">
    <location>
        <begin position="422"/>
        <end position="433"/>
    </location>
</feature>
<keyword evidence="6 9" id="KW-1133">Transmembrane helix</keyword>
<dbReference type="AlphaFoldDB" id="A0AAJ0UH96"/>
<comment type="caution">
    <text evidence="11">The sequence shown here is derived from an EMBL/GenBank/DDBJ whole genome shotgun (WGS) entry which is preliminary data.</text>
</comment>
<reference evidence="11" key="1">
    <citation type="submission" date="2017-05" db="EMBL/GenBank/DDBJ databases">
        <authorList>
            <person name="Imhoff J.F."/>
            <person name="Rahn T."/>
            <person name="Kuenzel S."/>
            <person name="Neulinger S.C."/>
        </authorList>
    </citation>
    <scope>NUCLEOTIDE SEQUENCE</scope>
    <source>
        <strain evidence="11">DSM 4395</strain>
    </source>
</reference>
<feature type="transmembrane region" description="Helical" evidence="9">
    <location>
        <begin position="388"/>
        <end position="407"/>
    </location>
</feature>
<dbReference type="InterPro" id="IPR050297">
    <property type="entry name" value="LipidA_mod_glycosyltrf_83"/>
</dbReference>
<protein>
    <recommendedName>
        <fullName evidence="10">Glycosyltransferase RgtA/B/C/D-like domain-containing protein</fullName>
    </recommendedName>
</protein>
<dbReference type="Proteomes" id="UP001296967">
    <property type="component" value="Unassembled WGS sequence"/>
</dbReference>
<reference evidence="11" key="2">
    <citation type="journal article" date="2020" name="Microorganisms">
        <title>Osmotic Adaptation and Compatible Solute Biosynthesis of Phototrophic Bacteria as Revealed from Genome Analyses.</title>
        <authorList>
            <person name="Imhoff J.F."/>
            <person name="Rahn T."/>
            <person name="Kunzel S."/>
            <person name="Keller A."/>
            <person name="Neulinger S.C."/>
        </authorList>
    </citation>
    <scope>NUCLEOTIDE SEQUENCE</scope>
    <source>
        <strain evidence="11">DSM 4395</strain>
    </source>
</reference>
<feature type="transmembrane region" description="Helical" evidence="9">
    <location>
        <begin position="207"/>
        <end position="226"/>
    </location>
</feature>
<dbReference type="GO" id="GO:0016763">
    <property type="term" value="F:pentosyltransferase activity"/>
    <property type="evidence" value="ECO:0007669"/>
    <property type="project" value="TreeGrafter"/>
</dbReference>
<evidence type="ECO:0000256" key="2">
    <source>
        <dbReference type="ARBA" id="ARBA00022475"/>
    </source>
</evidence>
<keyword evidence="7 9" id="KW-0472">Membrane</keyword>
<organism evidence="11 12">
    <name type="scientific">Halochromatium salexigens</name>
    <name type="common">Chromatium salexigens</name>
    <dbReference type="NCBI Taxonomy" id="49447"/>
    <lineage>
        <taxon>Bacteria</taxon>
        <taxon>Pseudomonadati</taxon>
        <taxon>Pseudomonadota</taxon>
        <taxon>Gammaproteobacteria</taxon>
        <taxon>Chromatiales</taxon>
        <taxon>Chromatiaceae</taxon>
        <taxon>Halochromatium</taxon>
    </lineage>
</organism>
<dbReference type="PANTHER" id="PTHR33908:SF11">
    <property type="entry name" value="MEMBRANE PROTEIN"/>
    <property type="match status" value="1"/>
</dbReference>
<feature type="transmembrane region" description="Helical" evidence="9">
    <location>
        <begin position="363"/>
        <end position="382"/>
    </location>
</feature>
<proteinExistence type="predicted"/>
<sequence length="433" mass="46145">MLAVIIAVGVFLRGQAFLSTEVVEPLQAEAAESYALAQTLGSQGAYQVLAAPFDNSSEEVAASEVFGSLGYPLFLSLFATPEATASSLNAVVITQMVLGALAILLVFILATRLMDPHWGLITAFLTAVSPFLVNVSLYLIGATLLLVTLLLYLISTTRLGERGALIRAFLAAALLGVVALVDPTYQFLVLPWLLVLFFTVRKGASKILIPVAAVLGFALIFGPWMARNQNVIDAPIAAAPIAASIQQGMPSADADETASGQDTETPSLLAALGRLGGALINDPRWYFVEKPQTLWSVGQPASAEQSLVYPVSETPYAENPLFLTSEEFMRILHGPLLLIGAIGVILVWLPFAGRRLTPSQRIGLRSISLVLIYATLTHLFGVAQSHDAAPLLPLLFVMALTPLYVITSPRLEAAAPKTAQEPESEPQLETDAT</sequence>
<name>A0AAJ0UH96_HALSE</name>
<dbReference type="InterPro" id="IPR038731">
    <property type="entry name" value="RgtA/B/C-like"/>
</dbReference>
<evidence type="ECO:0000313" key="11">
    <source>
        <dbReference type="EMBL" id="MBK5931444.1"/>
    </source>
</evidence>
<evidence type="ECO:0000256" key="8">
    <source>
        <dbReference type="SAM" id="MobiDB-lite"/>
    </source>
</evidence>
<keyword evidence="3" id="KW-0328">Glycosyltransferase</keyword>
<evidence type="ECO:0000313" key="12">
    <source>
        <dbReference type="Proteomes" id="UP001296967"/>
    </source>
</evidence>
<evidence type="ECO:0000256" key="3">
    <source>
        <dbReference type="ARBA" id="ARBA00022676"/>
    </source>
</evidence>
<feature type="transmembrane region" description="Helical" evidence="9">
    <location>
        <begin position="185"/>
        <end position="200"/>
    </location>
</feature>
<evidence type="ECO:0000256" key="1">
    <source>
        <dbReference type="ARBA" id="ARBA00004651"/>
    </source>
</evidence>
<keyword evidence="4" id="KW-0808">Transferase</keyword>
<dbReference type="EMBL" id="NHSF01000065">
    <property type="protein sequence ID" value="MBK5931444.1"/>
    <property type="molecule type" value="Genomic_DNA"/>
</dbReference>
<feature type="domain" description="Glycosyltransferase RgtA/B/C/D-like" evidence="10">
    <location>
        <begin position="86"/>
        <end position="221"/>
    </location>
</feature>
<dbReference type="GO" id="GO:0009103">
    <property type="term" value="P:lipopolysaccharide biosynthetic process"/>
    <property type="evidence" value="ECO:0007669"/>
    <property type="project" value="UniProtKB-ARBA"/>
</dbReference>
<gene>
    <name evidence="11" type="ORF">CCR82_13195</name>
</gene>
<feature type="transmembrane region" description="Helical" evidence="9">
    <location>
        <begin position="90"/>
        <end position="111"/>
    </location>
</feature>
<dbReference type="GO" id="GO:0005886">
    <property type="term" value="C:plasma membrane"/>
    <property type="evidence" value="ECO:0007669"/>
    <property type="project" value="UniProtKB-SubCell"/>
</dbReference>
<comment type="subcellular location">
    <subcellularLocation>
        <location evidence="1">Cell membrane</location>
        <topology evidence="1">Multi-pass membrane protein</topology>
    </subcellularLocation>
</comment>
<keyword evidence="12" id="KW-1185">Reference proteome</keyword>
<feature type="transmembrane region" description="Helical" evidence="9">
    <location>
        <begin position="131"/>
        <end position="152"/>
    </location>
</feature>
<dbReference type="Pfam" id="PF13231">
    <property type="entry name" value="PMT_2"/>
    <property type="match status" value="1"/>
</dbReference>
<evidence type="ECO:0000256" key="7">
    <source>
        <dbReference type="ARBA" id="ARBA00023136"/>
    </source>
</evidence>
<keyword evidence="5 9" id="KW-0812">Transmembrane</keyword>
<accession>A0AAJ0UH96</accession>
<feature type="region of interest" description="Disordered" evidence="8">
    <location>
        <begin position="414"/>
        <end position="433"/>
    </location>
</feature>
<evidence type="ECO:0000256" key="4">
    <source>
        <dbReference type="ARBA" id="ARBA00022679"/>
    </source>
</evidence>
<evidence type="ECO:0000256" key="5">
    <source>
        <dbReference type="ARBA" id="ARBA00022692"/>
    </source>
</evidence>
<evidence type="ECO:0000259" key="10">
    <source>
        <dbReference type="Pfam" id="PF13231"/>
    </source>
</evidence>
<evidence type="ECO:0000256" key="6">
    <source>
        <dbReference type="ARBA" id="ARBA00022989"/>
    </source>
</evidence>
<dbReference type="PANTHER" id="PTHR33908">
    <property type="entry name" value="MANNOSYLTRANSFERASE YKCB-RELATED"/>
    <property type="match status" value="1"/>
</dbReference>
<evidence type="ECO:0000256" key="9">
    <source>
        <dbReference type="SAM" id="Phobius"/>
    </source>
</evidence>